<dbReference type="EMBL" id="QUSF01000314">
    <property type="protein sequence ID" value="RLV83463.1"/>
    <property type="molecule type" value="Genomic_DNA"/>
</dbReference>
<name>A0A3L8RTU9_CHLGU</name>
<dbReference type="InterPro" id="IPR036179">
    <property type="entry name" value="Ig-like_dom_sf"/>
</dbReference>
<dbReference type="AlphaFoldDB" id="A0A3L8RTU9"/>
<dbReference type="Gene3D" id="2.60.40.10">
    <property type="entry name" value="Immunoglobulins"/>
    <property type="match status" value="1"/>
</dbReference>
<proteinExistence type="predicted"/>
<gene>
    <name evidence="1" type="ORF">DV515_00016446</name>
</gene>
<reference evidence="1 2" key="1">
    <citation type="journal article" date="2018" name="Proc. R. Soc. B">
        <title>A non-coding region near Follistatin controls head colour polymorphism in the Gouldian finch.</title>
        <authorList>
            <person name="Toomey M.B."/>
            <person name="Marques C.I."/>
            <person name="Andrade P."/>
            <person name="Araujo P.M."/>
            <person name="Sabatino S."/>
            <person name="Gazda M.A."/>
            <person name="Afonso S."/>
            <person name="Lopes R.J."/>
            <person name="Corbo J.C."/>
            <person name="Carneiro M."/>
        </authorList>
    </citation>
    <scope>NUCLEOTIDE SEQUENCE [LARGE SCALE GENOMIC DNA]</scope>
    <source>
        <strain evidence="1">Red01</strain>
        <tissue evidence="1">Muscle</tissue>
    </source>
</reference>
<sequence length="78" mass="8879">MDFSPAQVQLRWLQSGREFRGHLVPPTWSPTGTRPTSSWCCWRPLPHGGVTSSCQVEHLSLEHPLSWHWVPLHPTSAL</sequence>
<evidence type="ECO:0008006" key="3">
    <source>
        <dbReference type="Google" id="ProtNLM"/>
    </source>
</evidence>
<dbReference type="OrthoDB" id="9940220at2759"/>
<organism evidence="1 2">
    <name type="scientific">Chloebia gouldiae</name>
    <name type="common">Gouldian finch</name>
    <name type="synonym">Erythrura gouldiae</name>
    <dbReference type="NCBI Taxonomy" id="44316"/>
    <lineage>
        <taxon>Eukaryota</taxon>
        <taxon>Metazoa</taxon>
        <taxon>Chordata</taxon>
        <taxon>Craniata</taxon>
        <taxon>Vertebrata</taxon>
        <taxon>Euteleostomi</taxon>
        <taxon>Archelosauria</taxon>
        <taxon>Archosauria</taxon>
        <taxon>Dinosauria</taxon>
        <taxon>Saurischia</taxon>
        <taxon>Theropoda</taxon>
        <taxon>Coelurosauria</taxon>
        <taxon>Aves</taxon>
        <taxon>Neognathae</taxon>
        <taxon>Neoaves</taxon>
        <taxon>Telluraves</taxon>
        <taxon>Australaves</taxon>
        <taxon>Passeriformes</taxon>
        <taxon>Passeroidea</taxon>
        <taxon>Passeridae</taxon>
        <taxon>Chloebia</taxon>
    </lineage>
</organism>
<protein>
    <recommendedName>
        <fullName evidence="3">Ig-like domain-containing protein</fullName>
    </recommendedName>
</protein>
<evidence type="ECO:0000313" key="1">
    <source>
        <dbReference type="EMBL" id="RLV83463.1"/>
    </source>
</evidence>
<dbReference type="InterPro" id="IPR013783">
    <property type="entry name" value="Ig-like_fold"/>
</dbReference>
<evidence type="ECO:0000313" key="2">
    <source>
        <dbReference type="Proteomes" id="UP000276834"/>
    </source>
</evidence>
<dbReference type="SUPFAM" id="SSF48726">
    <property type="entry name" value="Immunoglobulin"/>
    <property type="match status" value="1"/>
</dbReference>
<dbReference type="Proteomes" id="UP000276834">
    <property type="component" value="Unassembled WGS sequence"/>
</dbReference>
<dbReference type="STRING" id="44316.ENSEGOP00005018700"/>
<accession>A0A3L8RTU9</accession>
<keyword evidence="2" id="KW-1185">Reference proteome</keyword>
<comment type="caution">
    <text evidence="1">The sequence shown here is derived from an EMBL/GenBank/DDBJ whole genome shotgun (WGS) entry which is preliminary data.</text>
</comment>